<reference evidence="3" key="1">
    <citation type="submission" date="2019-09" db="EMBL/GenBank/DDBJ databases">
        <title>Characterisation of the sponge microbiome using genome-centric metagenomics.</title>
        <authorList>
            <person name="Engelberts J.P."/>
            <person name="Robbins S.J."/>
            <person name="De Goeij J.M."/>
            <person name="Aranda M."/>
            <person name="Bell S.C."/>
            <person name="Webster N.S."/>
        </authorList>
    </citation>
    <scope>NUCLEOTIDE SEQUENCE</scope>
    <source>
        <strain evidence="3">SB0675_bin_29</strain>
    </source>
</reference>
<sequence>MSDFKNLKEIPMFRFRSSQVTPTARALWVLLLVFALVLSACGGDQQPAAEEEPAPAEEAASSEDTQEAADDAMMSAKEAPMLAEMVAAGELPPLEERIPIDPLVIDLPWIEIGQYGGTLKRTTTSTDFRDTSQYMYGHSPLHWQDGGAAVGPGLARAWESNEDASQWTFYFREGTKWSDGHPFTDDDVLFWWEDMAANPDHPMAMPAWTLVGGQPMTAEKIDDYTIRFSFAASSPLIERELAAFVNGGISYNFGPYPRHYLEQFHPNYSDAADYEEFTEKQDWWNNPDRPVLNAWMLVALEPGNRMILERNPYYYAVDTAGNQLPYIDRMEVSFAENAEVLKLRIFSGDVNFHAHPHLSLRDLAVLKENESNGDYRVLLWDNGAGGAPAWGVNWNNPDDAKRAIVRTTQYRRALSHAMDRERIRKITFLGLGGEASTGTMSPNSAQFNRSQMGQEILVAWRESAVTYDPELAASLLDEIDVTDQDGDGFRDLPDGSPLEVRIDFPAGNTAFIETAELMTEDWKAIGLNAYVNSIPGSQVGVMTTNATYDIRLYGGGAPDGPDLLTYPAWLISYGSGGRWAPLYGAWMAAEGTPKEGTELDLDPRDRTPPREEIPVDDPMFRMWELYKQAIAEPDLAKRDELTFEIIQIHIDEGPFLLGGIADPPNIVIASNQFHNVPTSEDIPLGGWLGPWVLGMPGAMTYPEVYFIAE</sequence>
<dbReference type="Gene3D" id="3.10.105.10">
    <property type="entry name" value="Dipeptide-binding Protein, Domain 3"/>
    <property type="match status" value="1"/>
</dbReference>
<evidence type="ECO:0000256" key="1">
    <source>
        <dbReference type="SAM" id="MobiDB-lite"/>
    </source>
</evidence>
<feature type="region of interest" description="Disordered" evidence="1">
    <location>
        <begin position="594"/>
        <end position="613"/>
    </location>
</feature>
<dbReference type="Gene3D" id="3.40.190.10">
    <property type="entry name" value="Periplasmic binding protein-like II"/>
    <property type="match status" value="1"/>
</dbReference>
<dbReference type="InterPro" id="IPR039424">
    <property type="entry name" value="SBP_5"/>
</dbReference>
<comment type="caution">
    <text evidence="3">The sequence shown here is derived from an EMBL/GenBank/DDBJ whole genome shotgun (WGS) entry which is preliminary data.</text>
</comment>
<proteinExistence type="predicted"/>
<dbReference type="EMBL" id="VYDA01000547">
    <property type="protein sequence ID" value="MYH63104.1"/>
    <property type="molecule type" value="Genomic_DNA"/>
</dbReference>
<name>A0A6B1GAK7_9CHLR</name>
<gene>
    <name evidence="3" type="ORF">F4148_15555</name>
</gene>
<dbReference type="PANTHER" id="PTHR30290:SF62">
    <property type="entry name" value="OLIGOPEPTIDE ABC TRANSPORTER, PERIPLASMIC OLIGOPEPTIDE-BINDING PROTEIN"/>
    <property type="match status" value="1"/>
</dbReference>
<dbReference type="GO" id="GO:1904680">
    <property type="term" value="F:peptide transmembrane transporter activity"/>
    <property type="evidence" value="ECO:0007669"/>
    <property type="project" value="TreeGrafter"/>
</dbReference>
<dbReference type="InterPro" id="IPR000914">
    <property type="entry name" value="SBP_5_dom"/>
</dbReference>
<protein>
    <submittedName>
        <fullName evidence="3">ABC transporter substrate-binding protein</fullName>
    </submittedName>
</protein>
<evidence type="ECO:0000259" key="2">
    <source>
        <dbReference type="Pfam" id="PF00496"/>
    </source>
</evidence>
<dbReference type="SUPFAM" id="SSF53850">
    <property type="entry name" value="Periplasmic binding protein-like II"/>
    <property type="match status" value="1"/>
</dbReference>
<dbReference type="GO" id="GO:0015833">
    <property type="term" value="P:peptide transport"/>
    <property type="evidence" value="ECO:0007669"/>
    <property type="project" value="TreeGrafter"/>
</dbReference>
<organism evidence="3">
    <name type="scientific">Caldilineaceae bacterium SB0675_bin_29</name>
    <dbReference type="NCBI Taxonomy" id="2605266"/>
    <lineage>
        <taxon>Bacteria</taxon>
        <taxon>Bacillati</taxon>
        <taxon>Chloroflexota</taxon>
        <taxon>Caldilineae</taxon>
        <taxon>Caldilineales</taxon>
        <taxon>Caldilineaceae</taxon>
    </lineage>
</organism>
<dbReference type="Pfam" id="PF00496">
    <property type="entry name" value="SBP_bac_5"/>
    <property type="match status" value="1"/>
</dbReference>
<feature type="region of interest" description="Disordered" evidence="1">
    <location>
        <begin position="45"/>
        <end position="71"/>
    </location>
</feature>
<accession>A0A6B1GAK7</accession>
<evidence type="ECO:0000313" key="3">
    <source>
        <dbReference type="EMBL" id="MYH63104.1"/>
    </source>
</evidence>
<dbReference type="PANTHER" id="PTHR30290">
    <property type="entry name" value="PERIPLASMIC BINDING COMPONENT OF ABC TRANSPORTER"/>
    <property type="match status" value="1"/>
</dbReference>
<dbReference type="AlphaFoldDB" id="A0A6B1GAK7"/>
<dbReference type="CDD" id="cd08500">
    <property type="entry name" value="PBP2_NikA_DppA_OppA_like_4"/>
    <property type="match status" value="1"/>
</dbReference>
<feature type="compositionally biased region" description="Acidic residues" evidence="1">
    <location>
        <begin position="49"/>
        <end position="70"/>
    </location>
</feature>
<feature type="domain" description="Solute-binding protein family 5" evidence="2">
    <location>
        <begin position="150"/>
        <end position="568"/>
    </location>
</feature>